<evidence type="ECO:0000259" key="2">
    <source>
        <dbReference type="Pfam" id="PF03787"/>
    </source>
</evidence>
<name>A0A399F5G6_9DEIN</name>
<gene>
    <name evidence="3" type="ORF">Mgrana_02646</name>
</gene>
<dbReference type="GO" id="GO:0051607">
    <property type="term" value="P:defense response to virus"/>
    <property type="evidence" value="ECO:0007669"/>
    <property type="project" value="UniProtKB-KW"/>
</dbReference>
<comment type="caution">
    <text evidence="3">The sequence shown here is derived from an EMBL/GenBank/DDBJ whole genome shotgun (WGS) entry which is preliminary data.</text>
</comment>
<keyword evidence="4" id="KW-1185">Reference proteome</keyword>
<dbReference type="Proteomes" id="UP000266178">
    <property type="component" value="Unassembled WGS sequence"/>
</dbReference>
<evidence type="ECO:0000256" key="1">
    <source>
        <dbReference type="ARBA" id="ARBA00023118"/>
    </source>
</evidence>
<dbReference type="AlphaFoldDB" id="A0A399F5G6"/>
<sequence>MRRVQTLSEEFSPVLSQGEYFQEVRKYKLLTPLIGAGSTPFVNDTQMPIRGGTIRGVLRFWWRATCGNRFGNLEKMRAAEEAIWGSTDKASLIDVYVDIKPSDESKLKPSHQKKDKPDGSVIPAYISWPLNPPKEKPNDIKKVLLGVEFALRFRFPPKVADRDFREEIRLTLWAFDFFGGVGARTRRGAGAVFRIDDEGKPYYTKADMEWGWPHIRSNTWPDGVPYINTTLRAKLITAPWLKLVNIHKTFFSEQFSKVNRFQNLDAAKMKRTALGAPFKWKQVKVDERLASPIIYRPIRLKEGDFSVVVVLQNLGKQSPKANPSLIKGFFDTLGGTQ</sequence>
<protein>
    <submittedName>
        <fullName evidence="3">CRISPR type III-B/RAMP module RAMP protein Cmr1</fullName>
    </submittedName>
</protein>
<reference evidence="3 4" key="1">
    <citation type="submission" date="2018-08" db="EMBL/GenBank/DDBJ databases">
        <title>Meiothermus granaticius genome AF-68 sequencing project.</title>
        <authorList>
            <person name="Da Costa M.S."/>
            <person name="Albuquerque L."/>
            <person name="Raposo P."/>
            <person name="Froufe H.J.C."/>
            <person name="Barroso C.S."/>
            <person name="Egas C."/>
        </authorList>
    </citation>
    <scope>NUCLEOTIDE SEQUENCE [LARGE SCALE GENOMIC DNA]</scope>
    <source>
        <strain evidence="3 4">AF-68</strain>
    </source>
</reference>
<dbReference type="InterPro" id="IPR007522">
    <property type="entry name" value="CRISPR-assoc_prot_TM1795"/>
</dbReference>
<dbReference type="EMBL" id="QWLB01000042">
    <property type="protein sequence ID" value="RIH91468.1"/>
    <property type="molecule type" value="Genomic_DNA"/>
</dbReference>
<evidence type="ECO:0000313" key="4">
    <source>
        <dbReference type="Proteomes" id="UP000266178"/>
    </source>
</evidence>
<accession>A0A399F5G6</accession>
<feature type="domain" description="CRISPR type III-associated protein" evidence="2">
    <location>
        <begin position="26"/>
        <end position="192"/>
    </location>
</feature>
<keyword evidence="1" id="KW-0051">Antiviral defense</keyword>
<dbReference type="InterPro" id="IPR005537">
    <property type="entry name" value="RAMP_III_fam"/>
</dbReference>
<organism evidence="3 4">
    <name type="scientific">Meiothermus granaticius NBRC 107808</name>
    <dbReference type="NCBI Taxonomy" id="1227551"/>
    <lineage>
        <taxon>Bacteria</taxon>
        <taxon>Thermotogati</taxon>
        <taxon>Deinococcota</taxon>
        <taxon>Deinococci</taxon>
        <taxon>Thermales</taxon>
        <taxon>Thermaceae</taxon>
        <taxon>Meiothermus</taxon>
    </lineage>
</organism>
<dbReference type="Pfam" id="PF03787">
    <property type="entry name" value="RAMPs"/>
    <property type="match status" value="1"/>
</dbReference>
<evidence type="ECO:0000313" key="3">
    <source>
        <dbReference type="EMBL" id="RIH91468.1"/>
    </source>
</evidence>
<dbReference type="NCBIfam" id="TIGR01894">
    <property type="entry name" value="cas_TM1795_cmr1"/>
    <property type="match status" value="1"/>
</dbReference>
<proteinExistence type="predicted"/>